<evidence type="ECO:0000313" key="19">
    <source>
        <dbReference type="Proteomes" id="UP000476176"/>
    </source>
</evidence>
<dbReference type="Proteomes" id="UP000440367">
    <property type="component" value="Unassembled WGS sequence"/>
</dbReference>
<keyword evidence="1" id="KW-0732">Signal</keyword>
<dbReference type="EMBL" id="QXFW01000957">
    <property type="protein sequence ID" value="KAE8999360.1"/>
    <property type="molecule type" value="Genomic_DNA"/>
</dbReference>
<dbReference type="EMBL" id="QXGE01000988">
    <property type="protein sequence ID" value="KAE9299733.1"/>
    <property type="molecule type" value="Genomic_DNA"/>
</dbReference>
<evidence type="ECO:0000313" key="5">
    <source>
        <dbReference type="EMBL" id="KAE9111696.1"/>
    </source>
</evidence>
<dbReference type="Proteomes" id="UP000476176">
    <property type="component" value="Unassembled WGS sequence"/>
</dbReference>
<evidence type="ECO:0000313" key="18">
    <source>
        <dbReference type="Proteomes" id="UP000460718"/>
    </source>
</evidence>
<dbReference type="Proteomes" id="UP000488956">
    <property type="component" value="Unassembled WGS sequence"/>
</dbReference>
<dbReference type="EMBL" id="QXGD01001086">
    <property type="protein sequence ID" value="KAE9215177.1"/>
    <property type="molecule type" value="Genomic_DNA"/>
</dbReference>
<gene>
    <name evidence="10" type="ORF">PF001_g15300</name>
    <name evidence="8" type="ORF">PF002_g17447</name>
    <name evidence="9" type="ORF">PF004_g9990</name>
    <name evidence="7" type="ORF">PF005_g15878</name>
    <name evidence="6" type="ORF">PF006_g10657</name>
    <name evidence="5" type="ORF">PF007_g11381</name>
    <name evidence="11" type="ORF">PF008_g9068</name>
    <name evidence="2" type="ORF">PF009_g11763</name>
    <name evidence="4" type="ORF">PF010_g15576</name>
    <name evidence="3" type="ORF">PF011_g14661</name>
</gene>
<evidence type="ECO:0000313" key="3">
    <source>
        <dbReference type="EMBL" id="KAE8999360.1"/>
    </source>
</evidence>
<sequence>MHVFVCVLPLVVCQTRNGTTVSSMKPIHNLIGLPRAASAKALQRAKLNTPHSSASNPPHFE</sequence>
<dbReference type="Proteomes" id="UP000460718">
    <property type="component" value="Unassembled WGS sequence"/>
</dbReference>
<dbReference type="Proteomes" id="UP000429523">
    <property type="component" value="Unassembled WGS sequence"/>
</dbReference>
<evidence type="ECO:0000313" key="16">
    <source>
        <dbReference type="Proteomes" id="UP000440732"/>
    </source>
</evidence>
<dbReference type="EMBL" id="QXGC01000506">
    <property type="protein sequence ID" value="KAE9232179.1"/>
    <property type="molecule type" value="Genomic_DNA"/>
</dbReference>
<evidence type="ECO:0000313" key="11">
    <source>
        <dbReference type="EMBL" id="KAE9344775.1"/>
    </source>
</evidence>
<proteinExistence type="predicted"/>
<evidence type="ECO:0000313" key="20">
    <source>
        <dbReference type="Proteomes" id="UP000486351"/>
    </source>
</evidence>
<evidence type="ECO:0000313" key="7">
    <source>
        <dbReference type="EMBL" id="KAE9199098.1"/>
    </source>
</evidence>
<keyword evidence="13" id="KW-1185">Reference proteome</keyword>
<evidence type="ECO:0000313" key="6">
    <source>
        <dbReference type="EMBL" id="KAE9144407.1"/>
    </source>
</evidence>
<dbReference type="EMBL" id="QXFY01000423">
    <property type="protein sequence ID" value="KAE9344775.1"/>
    <property type="molecule type" value="Genomic_DNA"/>
</dbReference>
<evidence type="ECO:0000313" key="2">
    <source>
        <dbReference type="EMBL" id="KAE8938356.1"/>
    </source>
</evidence>
<evidence type="ECO:0000313" key="15">
    <source>
        <dbReference type="Proteomes" id="UP000440367"/>
    </source>
</evidence>
<dbReference type="EMBL" id="QXGF01000564">
    <property type="protein sequence ID" value="KAE8938356.1"/>
    <property type="molecule type" value="Genomic_DNA"/>
</dbReference>
<evidence type="ECO:0000256" key="1">
    <source>
        <dbReference type="SAM" id="SignalP"/>
    </source>
</evidence>
<dbReference type="EMBL" id="QXFZ01000568">
    <property type="protein sequence ID" value="KAE9111696.1"/>
    <property type="molecule type" value="Genomic_DNA"/>
</dbReference>
<dbReference type="Proteomes" id="UP000441208">
    <property type="component" value="Unassembled WGS sequence"/>
</dbReference>
<dbReference type="AlphaFoldDB" id="A0A6A3JVI4"/>
<feature type="signal peptide" evidence="1">
    <location>
        <begin position="1"/>
        <end position="18"/>
    </location>
</feature>
<protein>
    <recommendedName>
        <fullName evidence="22">RxLR effector protein</fullName>
    </recommendedName>
</protein>
<evidence type="ECO:0000313" key="9">
    <source>
        <dbReference type="EMBL" id="KAE9232179.1"/>
    </source>
</evidence>
<evidence type="ECO:0000313" key="12">
    <source>
        <dbReference type="Proteomes" id="UP000429523"/>
    </source>
</evidence>
<evidence type="ECO:0000313" key="17">
    <source>
        <dbReference type="Proteomes" id="UP000441208"/>
    </source>
</evidence>
<dbReference type="EMBL" id="QXGA01000544">
    <property type="protein sequence ID" value="KAE9144407.1"/>
    <property type="molecule type" value="Genomic_DNA"/>
</dbReference>
<reference evidence="18 19" key="1">
    <citation type="submission" date="2018-09" db="EMBL/GenBank/DDBJ databases">
        <title>Genomic investigation of the strawberry pathogen Phytophthora fragariae indicates pathogenicity is determined by transcriptional variation in three key races.</title>
        <authorList>
            <person name="Adams T.M."/>
            <person name="Armitage A.D."/>
            <person name="Sobczyk M.K."/>
            <person name="Bates H.J."/>
            <person name="Dunwell J.M."/>
            <person name="Nellist C.F."/>
            <person name="Harrison R.J."/>
        </authorList>
    </citation>
    <scope>NUCLEOTIDE SEQUENCE [LARGE SCALE GENOMIC DNA]</scope>
    <source>
        <strain evidence="10 14">A4</strain>
        <strain evidence="8 15">BC-1</strain>
        <strain evidence="9 19">BC-23</strain>
        <strain evidence="7 13">NOV-27</strain>
        <strain evidence="6 16">NOV-5</strain>
        <strain evidence="5 17">NOV-71</strain>
        <strain evidence="11 20">NOV-77</strain>
        <strain evidence="2 12">NOV-9</strain>
        <strain evidence="4 21">ONT-3</strain>
        <strain evidence="3 18">SCRP245</strain>
    </source>
</reference>
<dbReference type="Proteomes" id="UP000486351">
    <property type="component" value="Unassembled WGS sequence"/>
</dbReference>
<dbReference type="Proteomes" id="UP000433483">
    <property type="component" value="Unassembled WGS sequence"/>
</dbReference>
<dbReference type="EMBL" id="QXFX01001022">
    <property type="protein sequence ID" value="KAE9098397.1"/>
    <property type="molecule type" value="Genomic_DNA"/>
</dbReference>
<evidence type="ECO:0000313" key="13">
    <source>
        <dbReference type="Proteomes" id="UP000433483"/>
    </source>
</evidence>
<evidence type="ECO:0000313" key="14">
    <source>
        <dbReference type="Proteomes" id="UP000437068"/>
    </source>
</evidence>
<comment type="caution">
    <text evidence="3">The sequence shown here is derived from an EMBL/GenBank/DDBJ whole genome shotgun (WGS) entry which is preliminary data.</text>
</comment>
<evidence type="ECO:0000313" key="8">
    <source>
        <dbReference type="EMBL" id="KAE9215177.1"/>
    </source>
</evidence>
<feature type="chain" id="PRO_5036164642" description="RxLR effector protein" evidence="1">
    <location>
        <begin position="19"/>
        <end position="61"/>
    </location>
</feature>
<name>A0A6A3JVI4_9STRA</name>
<evidence type="ECO:0000313" key="21">
    <source>
        <dbReference type="Proteomes" id="UP000488956"/>
    </source>
</evidence>
<evidence type="ECO:0000313" key="4">
    <source>
        <dbReference type="EMBL" id="KAE9098397.1"/>
    </source>
</evidence>
<evidence type="ECO:0008006" key="22">
    <source>
        <dbReference type="Google" id="ProtNLM"/>
    </source>
</evidence>
<dbReference type="EMBL" id="QXGB01001007">
    <property type="protein sequence ID" value="KAE9199098.1"/>
    <property type="molecule type" value="Genomic_DNA"/>
</dbReference>
<dbReference type="Proteomes" id="UP000437068">
    <property type="component" value="Unassembled WGS sequence"/>
</dbReference>
<dbReference type="Proteomes" id="UP000440732">
    <property type="component" value="Unassembled WGS sequence"/>
</dbReference>
<organism evidence="3 18">
    <name type="scientific">Phytophthora fragariae</name>
    <dbReference type="NCBI Taxonomy" id="53985"/>
    <lineage>
        <taxon>Eukaryota</taxon>
        <taxon>Sar</taxon>
        <taxon>Stramenopiles</taxon>
        <taxon>Oomycota</taxon>
        <taxon>Peronosporomycetes</taxon>
        <taxon>Peronosporales</taxon>
        <taxon>Peronosporaceae</taxon>
        <taxon>Phytophthora</taxon>
    </lineage>
</organism>
<accession>A0A6A3JVI4</accession>
<evidence type="ECO:0000313" key="10">
    <source>
        <dbReference type="EMBL" id="KAE9299733.1"/>
    </source>
</evidence>